<dbReference type="RefSeq" id="WP_092050879.1">
    <property type="nucleotide sequence ID" value="NZ_FOQD01000009.1"/>
</dbReference>
<comment type="subcellular location">
    <subcellularLocation>
        <location evidence="1">Membrane</location>
        <topology evidence="1">Single-pass membrane protein</topology>
    </subcellularLocation>
</comment>
<dbReference type="PANTHER" id="PTHR30093">
    <property type="entry name" value="GENERAL SECRETION PATHWAY PROTEIN G"/>
    <property type="match status" value="1"/>
</dbReference>
<dbReference type="Proteomes" id="UP000199518">
    <property type="component" value="Unassembled WGS sequence"/>
</dbReference>
<sequence length="145" mass="15951">MQRRRQSSARRLGFTLLEILIVLAIIGVIAAMAVPRLLGQQKAAYAKQTKINIAELEKTAELWAVGNQGTFPETVQVLMQKGADGTEPLLDKIPSDAWQTPLNYEYPNTKANTSRPAIWSSGENRQNENGGGDDVTNWKDLAATK</sequence>
<dbReference type="PANTHER" id="PTHR30093:SF44">
    <property type="entry name" value="TYPE II SECRETION SYSTEM CORE PROTEIN G"/>
    <property type="match status" value="1"/>
</dbReference>
<dbReference type="PRINTS" id="PR00813">
    <property type="entry name" value="BCTERIALGSPG"/>
</dbReference>
<evidence type="ECO:0000259" key="8">
    <source>
        <dbReference type="Pfam" id="PF08334"/>
    </source>
</evidence>
<evidence type="ECO:0000256" key="1">
    <source>
        <dbReference type="ARBA" id="ARBA00004167"/>
    </source>
</evidence>
<evidence type="ECO:0000313" key="10">
    <source>
        <dbReference type="Proteomes" id="UP000199518"/>
    </source>
</evidence>
<dbReference type="AlphaFoldDB" id="A0A1I3IJN3"/>
<accession>A0A1I3IJN3</accession>
<evidence type="ECO:0000256" key="7">
    <source>
        <dbReference type="SAM" id="Phobius"/>
    </source>
</evidence>
<feature type="compositionally biased region" description="Polar residues" evidence="6">
    <location>
        <begin position="109"/>
        <end position="128"/>
    </location>
</feature>
<protein>
    <submittedName>
        <fullName evidence="9">General secretion pathway protein G</fullName>
    </submittedName>
</protein>
<dbReference type="STRING" id="1576369.SAMN05421753_109153"/>
<dbReference type="SUPFAM" id="SSF54523">
    <property type="entry name" value="Pili subunits"/>
    <property type="match status" value="1"/>
</dbReference>
<evidence type="ECO:0000256" key="2">
    <source>
        <dbReference type="ARBA" id="ARBA00022481"/>
    </source>
</evidence>
<organism evidence="9 10">
    <name type="scientific">Planctomicrobium piriforme</name>
    <dbReference type="NCBI Taxonomy" id="1576369"/>
    <lineage>
        <taxon>Bacteria</taxon>
        <taxon>Pseudomonadati</taxon>
        <taxon>Planctomycetota</taxon>
        <taxon>Planctomycetia</taxon>
        <taxon>Planctomycetales</taxon>
        <taxon>Planctomycetaceae</taxon>
        <taxon>Planctomicrobium</taxon>
    </lineage>
</organism>
<evidence type="ECO:0000313" key="9">
    <source>
        <dbReference type="EMBL" id="SFI48156.1"/>
    </source>
</evidence>
<dbReference type="Pfam" id="PF07963">
    <property type="entry name" value="N_methyl"/>
    <property type="match status" value="1"/>
</dbReference>
<dbReference type="Pfam" id="PF08334">
    <property type="entry name" value="T2SSG"/>
    <property type="match status" value="1"/>
</dbReference>
<dbReference type="OrthoDB" id="9795612at2"/>
<dbReference type="EMBL" id="FOQD01000009">
    <property type="protein sequence ID" value="SFI48156.1"/>
    <property type="molecule type" value="Genomic_DNA"/>
</dbReference>
<evidence type="ECO:0000256" key="3">
    <source>
        <dbReference type="ARBA" id="ARBA00022692"/>
    </source>
</evidence>
<keyword evidence="2" id="KW-0488">Methylation</keyword>
<dbReference type="InterPro" id="IPR000983">
    <property type="entry name" value="Bac_GSPG_pilin"/>
</dbReference>
<dbReference type="InterPro" id="IPR045584">
    <property type="entry name" value="Pilin-like"/>
</dbReference>
<dbReference type="GO" id="GO:0015628">
    <property type="term" value="P:protein secretion by the type II secretion system"/>
    <property type="evidence" value="ECO:0007669"/>
    <property type="project" value="InterPro"/>
</dbReference>
<reference evidence="10" key="1">
    <citation type="submission" date="2016-10" db="EMBL/GenBank/DDBJ databases">
        <authorList>
            <person name="Varghese N."/>
            <person name="Submissions S."/>
        </authorList>
    </citation>
    <scope>NUCLEOTIDE SEQUENCE [LARGE SCALE GENOMIC DNA]</scope>
    <source>
        <strain evidence="10">DSM 26348</strain>
    </source>
</reference>
<feature type="transmembrane region" description="Helical" evidence="7">
    <location>
        <begin position="12"/>
        <end position="34"/>
    </location>
</feature>
<feature type="domain" description="Type II secretion system protein GspG C-terminal" evidence="8">
    <location>
        <begin position="36"/>
        <end position="138"/>
    </location>
</feature>
<dbReference type="GO" id="GO:0016020">
    <property type="term" value="C:membrane"/>
    <property type="evidence" value="ECO:0007669"/>
    <property type="project" value="UniProtKB-SubCell"/>
</dbReference>
<keyword evidence="3 7" id="KW-0812">Transmembrane</keyword>
<name>A0A1I3IJN3_9PLAN</name>
<dbReference type="InterPro" id="IPR012902">
    <property type="entry name" value="N_methyl_site"/>
</dbReference>
<evidence type="ECO:0000256" key="5">
    <source>
        <dbReference type="ARBA" id="ARBA00023136"/>
    </source>
</evidence>
<evidence type="ECO:0000256" key="4">
    <source>
        <dbReference type="ARBA" id="ARBA00022989"/>
    </source>
</evidence>
<feature type="region of interest" description="Disordered" evidence="6">
    <location>
        <begin position="106"/>
        <end position="145"/>
    </location>
</feature>
<keyword evidence="5 7" id="KW-0472">Membrane</keyword>
<dbReference type="GO" id="GO:0015627">
    <property type="term" value="C:type II protein secretion system complex"/>
    <property type="evidence" value="ECO:0007669"/>
    <property type="project" value="InterPro"/>
</dbReference>
<keyword evidence="10" id="KW-1185">Reference proteome</keyword>
<evidence type="ECO:0000256" key="6">
    <source>
        <dbReference type="SAM" id="MobiDB-lite"/>
    </source>
</evidence>
<keyword evidence="4 7" id="KW-1133">Transmembrane helix</keyword>
<proteinExistence type="predicted"/>
<dbReference type="Gene3D" id="3.30.700.10">
    <property type="entry name" value="Glycoprotein, Type 4 Pilin"/>
    <property type="match status" value="1"/>
</dbReference>
<dbReference type="InterPro" id="IPR013545">
    <property type="entry name" value="T2SS_protein-GspG_C"/>
</dbReference>
<gene>
    <name evidence="9" type="ORF">SAMN05421753_109153</name>
</gene>
<dbReference type="NCBIfam" id="TIGR02532">
    <property type="entry name" value="IV_pilin_GFxxxE"/>
    <property type="match status" value="1"/>
</dbReference>